<reference evidence="4 5" key="1">
    <citation type="submission" date="2015-09" db="EMBL/GenBank/DDBJ databases">
        <title>Sorangium comparison.</title>
        <authorList>
            <person name="Zaburannyi N."/>
            <person name="Bunk B."/>
            <person name="Overmann J."/>
            <person name="Mueller R."/>
        </authorList>
    </citation>
    <scope>NUCLEOTIDE SEQUENCE [LARGE SCALE GENOMIC DNA]</scope>
    <source>
        <strain evidence="4 5">So ce26</strain>
    </source>
</reference>
<dbReference type="Proteomes" id="UP000238348">
    <property type="component" value="Chromosome"/>
</dbReference>
<dbReference type="InterPro" id="IPR041694">
    <property type="entry name" value="ADH_N_2"/>
</dbReference>
<dbReference type="PANTHER" id="PTHR43205:SF7">
    <property type="entry name" value="PROSTAGLANDIN REDUCTASE 1"/>
    <property type="match status" value="1"/>
</dbReference>
<dbReference type="GO" id="GO:0016628">
    <property type="term" value="F:oxidoreductase activity, acting on the CH-CH group of donors, NAD or NADP as acceptor"/>
    <property type="evidence" value="ECO:0007669"/>
    <property type="project" value="InterPro"/>
</dbReference>
<name>A0A2L0EWB5_SORCE</name>
<dbReference type="InterPro" id="IPR045010">
    <property type="entry name" value="MDR_fam"/>
</dbReference>
<dbReference type="PANTHER" id="PTHR43205">
    <property type="entry name" value="PROSTAGLANDIN REDUCTASE"/>
    <property type="match status" value="1"/>
</dbReference>
<dbReference type="Pfam" id="PF16884">
    <property type="entry name" value="ADH_N_2"/>
    <property type="match status" value="1"/>
</dbReference>
<dbReference type="AlphaFoldDB" id="A0A2L0EWB5"/>
<feature type="compositionally biased region" description="Basic and acidic residues" evidence="2">
    <location>
        <begin position="261"/>
        <end position="278"/>
    </location>
</feature>
<evidence type="ECO:0000256" key="1">
    <source>
        <dbReference type="ARBA" id="ARBA00023002"/>
    </source>
</evidence>
<feature type="domain" description="Oxidoreductase N-terminal" evidence="3">
    <location>
        <begin position="7"/>
        <end position="109"/>
    </location>
</feature>
<evidence type="ECO:0000313" key="4">
    <source>
        <dbReference type="EMBL" id="AUX43593.1"/>
    </source>
</evidence>
<protein>
    <recommendedName>
        <fullName evidence="3">Oxidoreductase N-terminal domain-containing protein</fullName>
    </recommendedName>
</protein>
<evidence type="ECO:0000256" key="2">
    <source>
        <dbReference type="SAM" id="MobiDB-lite"/>
    </source>
</evidence>
<feature type="compositionally biased region" description="Basic residues" evidence="2">
    <location>
        <begin position="195"/>
        <end position="204"/>
    </location>
</feature>
<keyword evidence="1" id="KW-0560">Oxidoreductase</keyword>
<dbReference type="EMBL" id="CP012673">
    <property type="protein sequence ID" value="AUX43593.1"/>
    <property type="molecule type" value="Genomic_DNA"/>
</dbReference>
<feature type="compositionally biased region" description="Basic residues" evidence="2">
    <location>
        <begin position="131"/>
        <end position="148"/>
    </location>
</feature>
<accession>A0A2L0EWB5</accession>
<feature type="compositionally biased region" description="Basic and acidic residues" evidence="2">
    <location>
        <begin position="149"/>
        <end position="177"/>
    </location>
</feature>
<dbReference type="SUPFAM" id="SSF50129">
    <property type="entry name" value="GroES-like"/>
    <property type="match status" value="1"/>
</dbReference>
<dbReference type="Gene3D" id="3.90.180.10">
    <property type="entry name" value="Medium-chain alcohol dehydrogenases, catalytic domain"/>
    <property type="match status" value="1"/>
</dbReference>
<dbReference type="InterPro" id="IPR011032">
    <property type="entry name" value="GroES-like_sf"/>
</dbReference>
<feature type="compositionally biased region" description="Basic and acidic residues" evidence="2">
    <location>
        <begin position="121"/>
        <end position="130"/>
    </location>
</feature>
<feature type="compositionally biased region" description="Basic residues" evidence="2">
    <location>
        <begin position="247"/>
        <end position="258"/>
    </location>
</feature>
<proteinExistence type="predicted"/>
<evidence type="ECO:0000259" key="3">
    <source>
        <dbReference type="Pfam" id="PF16884"/>
    </source>
</evidence>
<feature type="region of interest" description="Disordered" evidence="2">
    <location>
        <begin position="294"/>
        <end position="352"/>
    </location>
</feature>
<organism evidence="4 5">
    <name type="scientific">Sorangium cellulosum</name>
    <name type="common">Polyangium cellulosum</name>
    <dbReference type="NCBI Taxonomy" id="56"/>
    <lineage>
        <taxon>Bacteria</taxon>
        <taxon>Pseudomonadati</taxon>
        <taxon>Myxococcota</taxon>
        <taxon>Polyangia</taxon>
        <taxon>Polyangiales</taxon>
        <taxon>Polyangiaceae</taxon>
        <taxon>Sorangium</taxon>
    </lineage>
</organism>
<evidence type="ECO:0000313" key="5">
    <source>
        <dbReference type="Proteomes" id="UP000238348"/>
    </source>
</evidence>
<feature type="compositionally biased region" description="Basic residues" evidence="2">
    <location>
        <begin position="218"/>
        <end position="237"/>
    </location>
</feature>
<gene>
    <name evidence="4" type="ORF">SOCE26_050430</name>
</gene>
<sequence length="413" mass="45639">MTQGINRQWRLAARTAGPVDDRLFRWVEEPIPAPAASGQILVRNLYFSIDPTQREWIAHDTYLPAVRIGDVMRSLAVARVVDSRHPGYARGDLVQGLFGWQDYALVDATVAGGGHQAPAGHADHAGAEHARAHRAHGVLRAARRRARRGGRDGGRLRGSRRDGLGRRADRQDQAMPRDRHRGRRREMRMAPPRGPLHRRHRLQVRGRPDPPPGAVPERHRRLLRQRGWSHPRRRPRGARLPGAGGALRRHLQLRRRGAPARAEELHEPHHPARQDGGLRYHRLCQALRRGCQRPERVGRGGADQGSCRCPGGAGERPEGASPALRGREPGQAALEDRRSLSSGIAGAGRARSEVVRAGEGSAVRRTRLSGSTACDMSSAIPDAGIAFAHAGSPRPQHELPPRWHRVRRHVASV</sequence>
<feature type="region of interest" description="Disordered" evidence="2">
    <location>
        <begin position="114"/>
        <end position="278"/>
    </location>
</feature>